<feature type="transmembrane region" description="Helical" evidence="5">
    <location>
        <begin position="21"/>
        <end position="40"/>
    </location>
</feature>
<dbReference type="GO" id="GO:0043709">
    <property type="term" value="P:cell adhesion involved in single-species biofilm formation"/>
    <property type="evidence" value="ECO:0007669"/>
    <property type="project" value="TreeGrafter"/>
</dbReference>
<protein>
    <recommendedName>
        <fullName evidence="3">diguanylate cyclase</fullName>
        <ecNumber evidence="3">2.7.7.65</ecNumber>
    </recommendedName>
</protein>
<dbReference type="InterPro" id="IPR029151">
    <property type="entry name" value="Sensor-like_sf"/>
</dbReference>
<comment type="cofactor">
    <cofactor evidence="1">
        <name>Mg(2+)</name>
        <dbReference type="ChEBI" id="CHEBI:18420"/>
    </cofactor>
</comment>
<organism evidence="7 8">
    <name type="scientific">Candidatus Pantoea gossypiicola</name>
    <dbReference type="NCBI Taxonomy" id="2608008"/>
    <lineage>
        <taxon>Bacteria</taxon>
        <taxon>Pseudomonadati</taxon>
        <taxon>Pseudomonadota</taxon>
        <taxon>Gammaproteobacteria</taxon>
        <taxon>Enterobacterales</taxon>
        <taxon>Erwiniaceae</taxon>
        <taxon>Pantoea</taxon>
    </lineage>
</organism>
<dbReference type="CDD" id="cd01949">
    <property type="entry name" value="GGDEF"/>
    <property type="match status" value="1"/>
</dbReference>
<keyword evidence="8" id="KW-1185">Reference proteome</keyword>
<dbReference type="GO" id="GO:1902201">
    <property type="term" value="P:negative regulation of bacterial-type flagellum-dependent cell motility"/>
    <property type="evidence" value="ECO:0007669"/>
    <property type="project" value="TreeGrafter"/>
</dbReference>
<dbReference type="GO" id="GO:0052621">
    <property type="term" value="F:diguanylate cyclase activity"/>
    <property type="evidence" value="ECO:0007669"/>
    <property type="project" value="UniProtKB-EC"/>
</dbReference>
<dbReference type="SUPFAM" id="SSF103190">
    <property type="entry name" value="Sensory domain-like"/>
    <property type="match status" value="1"/>
</dbReference>
<dbReference type="AlphaFoldDB" id="A0AB34CF65"/>
<dbReference type="EMBL" id="VWVM01000023">
    <property type="protein sequence ID" value="KAA6119836.1"/>
    <property type="molecule type" value="Genomic_DNA"/>
</dbReference>
<feature type="transmembrane region" description="Helical" evidence="5">
    <location>
        <begin position="300"/>
        <end position="318"/>
    </location>
</feature>
<dbReference type="InterPro" id="IPR050469">
    <property type="entry name" value="Diguanylate_Cyclase"/>
</dbReference>
<dbReference type="InterPro" id="IPR043128">
    <property type="entry name" value="Rev_trsase/Diguanyl_cyclase"/>
</dbReference>
<evidence type="ECO:0000313" key="8">
    <source>
        <dbReference type="Proteomes" id="UP000324255"/>
    </source>
</evidence>
<evidence type="ECO:0000256" key="2">
    <source>
        <dbReference type="ARBA" id="ARBA00004665"/>
    </source>
</evidence>
<dbReference type="PROSITE" id="PS50887">
    <property type="entry name" value="GGDEF"/>
    <property type="match status" value="1"/>
</dbReference>
<dbReference type="Proteomes" id="UP000324255">
    <property type="component" value="Unassembled WGS sequence"/>
</dbReference>
<sequence>MKFRRKNDDPAPAISPLLRSIMLSGALLTVAVIGLNVWTLREDWNETVLKAEDTAVNLSLSQARQADDTFLQTELSLREVQRELERQLATTGAEGKALSQTMHLLQSRLPQLHGLFYYDERGRWIATSMSRIPSDVDNSDREYFDYHRASPRNNLHIGPVIRSRTTHELVIPVTLRVNDAYKGFKGVLLATIKVDYFRRFYSYYELSDGDVLVLMLADSTVLYARPMPDSYIGKNLSVSPLFLKILANSDRGSGQWTAALDGKRRIFGFVRSQRYPLVVAAGYDKHALFNHWLKSRVQDLILSLALLLVILLLGAFVLRQARDTLRYQRELTRLRDELTAANRSLENQAQSDGLTGVANRRHFDHMLTESLLNAELSGLPVSLILFDIDYFKRYNDTYGHVAGDDCLKKVAAVLKHAARRKNELTARYGGEEFAIILSEQPLSAALELAESIIAAVNRLAIPHMTTELPQGHVTLSAGCAMYLATDSQQGKQALIARADEALYRAKRAGRNQVMCEERPAKHA</sequence>
<gene>
    <name evidence="7" type="ORF">F3I20_20965</name>
</gene>
<dbReference type="NCBIfam" id="TIGR00254">
    <property type="entry name" value="GGDEF"/>
    <property type="match status" value="1"/>
</dbReference>
<keyword evidence="5" id="KW-1133">Transmembrane helix</keyword>
<dbReference type="PANTHER" id="PTHR45138:SF9">
    <property type="entry name" value="DIGUANYLATE CYCLASE DGCM-RELATED"/>
    <property type="match status" value="1"/>
</dbReference>
<keyword evidence="5" id="KW-0472">Membrane</keyword>
<accession>A0AB34CF65</accession>
<evidence type="ECO:0000313" key="7">
    <source>
        <dbReference type="EMBL" id="KAA6119836.1"/>
    </source>
</evidence>
<dbReference type="CDD" id="cd12915">
    <property type="entry name" value="PDC2_DGC_like"/>
    <property type="match status" value="1"/>
</dbReference>
<proteinExistence type="predicted"/>
<dbReference type="InterPro" id="IPR000160">
    <property type="entry name" value="GGDEF_dom"/>
</dbReference>
<dbReference type="Gene3D" id="3.30.450.20">
    <property type="entry name" value="PAS domain"/>
    <property type="match status" value="2"/>
</dbReference>
<keyword evidence="5" id="KW-0812">Transmembrane</keyword>
<evidence type="ECO:0000256" key="4">
    <source>
        <dbReference type="ARBA" id="ARBA00034247"/>
    </source>
</evidence>
<dbReference type="CDD" id="cd12914">
    <property type="entry name" value="PDC1_DGC_like"/>
    <property type="match status" value="1"/>
</dbReference>
<dbReference type="InterPro" id="IPR054327">
    <property type="entry name" value="His-kinase-like_sensor"/>
</dbReference>
<evidence type="ECO:0000259" key="6">
    <source>
        <dbReference type="PROSITE" id="PS50887"/>
    </source>
</evidence>
<dbReference type="RefSeq" id="WP_150015203.1">
    <property type="nucleotide sequence ID" value="NZ_VWVM01000023.1"/>
</dbReference>
<evidence type="ECO:0000256" key="5">
    <source>
        <dbReference type="SAM" id="Phobius"/>
    </source>
</evidence>
<name>A0AB34CF65_9GAMM</name>
<dbReference type="FunFam" id="3.30.70.270:FF:000001">
    <property type="entry name" value="Diguanylate cyclase domain protein"/>
    <property type="match status" value="1"/>
</dbReference>
<comment type="caution">
    <text evidence="7">The sequence shown here is derived from an EMBL/GenBank/DDBJ whole genome shotgun (WGS) entry which is preliminary data.</text>
</comment>
<feature type="domain" description="GGDEF" evidence="6">
    <location>
        <begin position="379"/>
        <end position="518"/>
    </location>
</feature>
<dbReference type="SUPFAM" id="SSF55073">
    <property type="entry name" value="Nucleotide cyclase"/>
    <property type="match status" value="1"/>
</dbReference>
<evidence type="ECO:0000256" key="1">
    <source>
        <dbReference type="ARBA" id="ARBA00001946"/>
    </source>
</evidence>
<dbReference type="InterPro" id="IPR029787">
    <property type="entry name" value="Nucleotide_cyclase"/>
</dbReference>
<evidence type="ECO:0000256" key="3">
    <source>
        <dbReference type="ARBA" id="ARBA00012528"/>
    </source>
</evidence>
<reference evidence="7 8" key="1">
    <citation type="submission" date="2019-09" db="EMBL/GenBank/DDBJ databases">
        <title>Genomic diversity of phyloplane-associated Pantoea species in Pakistan cotton crop.</title>
        <authorList>
            <person name="Tufail M.R."/>
            <person name="Cook D.R."/>
        </authorList>
    </citation>
    <scope>NUCLEOTIDE SEQUENCE [LARGE SCALE GENOMIC DNA]</scope>
    <source>
        <strain evidence="7 8">B_8</strain>
    </source>
</reference>
<dbReference type="Pfam" id="PF22588">
    <property type="entry name" value="dCache_1_like"/>
    <property type="match status" value="1"/>
</dbReference>
<dbReference type="EC" id="2.7.7.65" evidence="3"/>
<dbReference type="SMART" id="SM00267">
    <property type="entry name" value="GGDEF"/>
    <property type="match status" value="1"/>
</dbReference>
<comment type="catalytic activity">
    <reaction evidence="4">
        <text>2 GTP = 3',3'-c-di-GMP + 2 diphosphate</text>
        <dbReference type="Rhea" id="RHEA:24898"/>
        <dbReference type="ChEBI" id="CHEBI:33019"/>
        <dbReference type="ChEBI" id="CHEBI:37565"/>
        <dbReference type="ChEBI" id="CHEBI:58805"/>
        <dbReference type="EC" id="2.7.7.65"/>
    </reaction>
</comment>
<dbReference type="PANTHER" id="PTHR45138">
    <property type="entry name" value="REGULATORY COMPONENTS OF SENSORY TRANSDUCTION SYSTEM"/>
    <property type="match status" value="1"/>
</dbReference>
<comment type="pathway">
    <text evidence="2">Purine metabolism; 3',5'-cyclic di-GMP biosynthesis.</text>
</comment>
<dbReference type="Pfam" id="PF00990">
    <property type="entry name" value="GGDEF"/>
    <property type="match status" value="1"/>
</dbReference>
<dbReference type="GO" id="GO:0005886">
    <property type="term" value="C:plasma membrane"/>
    <property type="evidence" value="ECO:0007669"/>
    <property type="project" value="TreeGrafter"/>
</dbReference>
<dbReference type="Gene3D" id="3.30.70.270">
    <property type="match status" value="1"/>
</dbReference>